<name>A0A7R7HW20_9ACTN</name>
<accession>A0A7R7HW20</accession>
<organism evidence="2 3">
    <name type="scientific">Actinocatenispora thailandica</name>
    <dbReference type="NCBI Taxonomy" id="227318"/>
    <lineage>
        <taxon>Bacteria</taxon>
        <taxon>Bacillati</taxon>
        <taxon>Actinomycetota</taxon>
        <taxon>Actinomycetes</taxon>
        <taxon>Micromonosporales</taxon>
        <taxon>Micromonosporaceae</taxon>
        <taxon>Actinocatenispora</taxon>
    </lineage>
</organism>
<dbReference type="EMBL" id="AP023355">
    <property type="protein sequence ID" value="BCJ34266.1"/>
    <property type="molecule type" value="Genomic_DNA"/>
</dbReference>
<evidence type="ECO:0000313" key="2">
    <source>
        <dbReference type="EMBL" id="BCJ34266.1"/>
    </source>
</evidence>
<feature type="compositionally biased region" description="Basic and acidic residues" evidence="1">
    <location>
        <begin position="263"/>
        <end position="290"/>
    </location>
</feature>
<proteinExistence type="predicted"/>
<dbReference type="KEGG" id="atl:Athai_17690"/>
<protein>
    <submittedName>
        <fullName evidence="2">Uncharacterized protein</fullName>
    </submittedName>
</protein>
<reference evidence="2 3" key="1">
    <citation type="submission" date="2020-08" db="EMBL/GenBank/DDBJ databases">
        <title>Whole genome shotgun sequence of Actinocatenispora thailandica NBRC 105041.</title>
        <authorList>
            <person name="Komaki H."/>
            <person name="Tamura T."/>
        </authorList>
    </citation>
    <scope>NUCLEOTIDE SEQUENCE [LARGE SCALE GENOMIC DNA]</scope>
    <source>
        <strain evidence="2 3">NBRC 105041</strain>
    </source>
</reference>
<evidence type="ECO:0000256" key="1">
    <source>
        <dbReference type="SAM" id="MobiDB-lite"/>
    </source>
</evidence>
<sequence>MDLDAVADQLYALSPSEFTAARTDREKAARSDGERALAARIHALRRPTVAAWAGNLLARTRSAQAQRLLGLGEELRAAYRDLDGSRIRALSAEQRRLIPVLVGDAARLAAAAGHPLGADARREVEQTLHAVVADAQAGQRWIRGRLDRPLATAGLAAVAAPGDAAAAGGEVVELGAAAARRGTSAGRPRRRAGAGRSGTDGPAADRGTAGSAPGHGTGTRRGTEAERALRTSVEARAAAERELADAQSAVRAAERRIAELSSELDRAGREQQAAKERARTARRELTRADRTAQVAQRRAAQHRRPDD</sequence>
<dbReference type="AlphaFoldDB" id="A0A7R7HW20"/>
<dbReference type="Proteomes" id="UP000611640">
    <property type="component" value="Chromosome"/>
</dbReference>
<dbReference type="RefSeq" id="WP_203961015.1">
    <property type="nucleotide sequence ID" value="NZ_AP023355.1"/>
</dbReference>
<evidence type="ECO:0000313" key="3">
    <source>
        <dbReference type="Proteomes" id="UP000611640"/>
    </source>
</evidence>
<keyword evidence="3" id="KW-1185">Reference proteome</keyword>
<gene>
    <name evidence="2" type="ORF">Athai_17690</name>
</gene>
<feature type="region of interest" description="Disordered" evidence="1">
    <location>
        <begin position="263"/>
        <end position="307"/>
    </location>
</feature>
<feature type="region of interest" description="Disordered" evidence="1">
    <location>
        <begin position="179"/>
        <end position="230"/>
    </location>
</feature>